<organism evidence="1 2">
    <name type="scientific">Kosakonia phage Kc166A</name>
    <dbReference type="NCBI Taxonomy" id="2801381"/>
    <lineage>
        <taxon>Viruses</taxon>
        <taxon>Duplodnaviria</taxon>
        <taxon>Heunggongvirae</taxon>
        <taxon>Uroviricota</taxon>
        <taxon>Caudoviricetes</taxon>
        <taxon>Autographivirales</taxon>
        <taxon>Autotranscriptaviridae</taxon>
        <taxon>Studiervirinae</taxon>
        <taxon>Kayfunavirus</taxon>
        <taxon>Kayfunavirus Kc166A</taxon>
    </lineage>
</organism>
<evidence type="ECO:0008006" key="3">
    <source>
        <dbReference type="Google" id="ProtNLM"/>
    </source>
</evidence>
<evidence type="ECO:0000313" key="2">
    <source>
        <dbReference type="Proteomes" id="UP000827835"/>
    </source>
</evidence>
<dbReference type="SUPFAM" id="SSF81301">
    <property type="entry name" value="Nucleotidyltransferase"/>
    <property type="match status" value="1"/>
</dbReference>
<accession>A0AAE7RK76</accession>
<sequence length="179" mass="20054">MTTTTRLQKAVAVLKGLESDINAAKGLNSQPPVYGILAGGCARDVHFGLEPKDWDIMFGRDVTLSQIEFSLSENGICGWKVFHFYNKGLNDRIKLCVKFNFEGEAFDVLVYDVDEAFSAVDMFDFNLNQFFISRREDHPAVYAGTTNLSQLVAIRGDHSPERGAKMQGKHTQLRMEGKL</sequence>
<dbReference type="EMBL" id="MW258709">
    <property type="protein sequence ID" value="QVV96864.1"/>
    <property type="molecule type" value="Genomic_DNA"/>
</dbReference>
<evidence type="ECO:0000313" key="1">
    <source>
        <dbReference type="EMBL" id="QVV96864.1"/>
    </source>
</evidence>
<name>A0AAE7RK76_9CAUD</name>
<dbReference type="Proteomes" id="UP000827835">
    <property type="component" value="Segment"/>
</dbReference>
<protein>
    <recommendedName>
        <fullName evidence="3">Poly A polymerase head domain-containing protein</fullName>
    </recommendedName>
</protein>
<keyword evidence="2" id="KW-1185">Reference proteome</keyword>
<proteinExistence type="predicted"/>
<dbReference type="InterPro" id="IPR043519">
    <property type="entry name" value="NT_sf"/>
</dbReference>
<reference evidence="2" key="1">
    <citation type="journal article" date="2021" name="Viruses">
        <title>Novel Viruses That Lyse Plant and Human Strains of Kosakonia cowanii.</title>
        <authorList>
            <person name="Petrzik K."/>
            <person name="Brazdova S."/>
            <person name="Krawczyk K."/>
        </authorList>
    </citation>
    <scope>NUCLEOTIDE SEQUENCE [LARGE SCALE GENOMIC DNA]</scope>
</reference>